<comment type="caution">
    <text evidence="3">The sequence shown here is derived from an EMBL/GenBank/DDBJ whole genome shotgun (WGS) entry which is preliminary data.</text>
</comment>
<dbReference type="Pfam" id="PF08241">
    <property type="entry name" value="Methyltransf_11"/>
    <property type="match status" value="1"/>
</dbReference>
<dbReference type="GO" id="GO:0032259">
    <property type="term" value="P:methylation"/>
    <property type="evidence" value="ECO:0007669"/>
    <property type="project" value="UniProtKB-KW"/>
</dbReference>
<sequence length="324" mass="37606">MVEKSVPETAPQELKNRIQRFYEFLNTRLNASIYAEYAMFMNWGYEHDENPSFSQIKLPNHYLNKCSTQLVLELIGDCDLTGATVLDVGCGRGGTIYTLNHFFNPKQLIGLDITAANIEYCRKNVIGDRIQFVRGDAENLPFANDEFNVVVNIESSHGYPNRLKFYQEVYRVLKPGGSFLYTDIFLSQELEGCINSIQEIGFVLEIDRDITNNVLLSREKDAEYQINAFTTEEDNCVDNTELAEDIEMSEYVMALPNSNLYEGMRKSEYFYRIYRFKKSEENVDSLNLQQEKNEPDVIENVKLRSQKQKEAIRRINSRNNNLHQ</sequence>
<organism evidence="3 4">
    <name type="scientific">Aetokthonos hydrillicola Thurmond2011</name>
    <dbReference type="NCBI Taxonomy" id="2712845"/>
    <lineage>
        <taxon>Bacteria</taxon>
        <taxon>Bacillati</taxon>
        <taxon>Cyanobacteriota</taxon>
        <taxon>Cyanophyceae</taxon>
        <taxon>Nostocales</taxon>
        <taxon>Hapalosiphonaceae</taxon>
        <taxon>Aetokthonos</taxon>
    </lineage>
</organism>
<feature type="domain" description="Methyltransferase type 11" evidence="2">
    <location>
        <begin position="86"/>
        <end position="180"/>
    </location>
</feature>
<proteinExistence type="predicted"/>
<dbReference type="RefSeq" id="WP_208351046.1">
    <property type="nucleotide sequence ID" value="NZ_JAALHA020000005.1"/>
</dbReference>
<evidence type="ECO:0000256" key="1">
    <source>
        <dbReference type="ARBA" id="ARBA00022679"/>
    </source>
</evidence>
<dbReference type="CDD" id="cd02440">
    <property type="entry name" value="AdoMet_MTases"/>
    <property type="match status" value="1"/>
</dbReference>
<gene>
    <name evidence="3" type="ORF">G7B40_013600</name>
</gene>
<dbReference type="PANTHER" id="PTHR44068:SF11">
    <property type="entry name" value="GERANYL DIPHOSPHATE 2-C-METHYLTRANSFERASE"/>
    <property type="match status" value="1"/>
</dbReference>
<keyword evidence="1" id="KW-0808">Transferase</keyword>
<dbReference type="Proteomes" id="UP000667802">
    <property type="component" value="Unassembled WGS sequence"/>
</dbReference>
<dbReference type="InterPro" id="IPR029063">
    <property type="entry name" value="SAM-dependent_MTases_sf"/>
</dbReference>
<dbReference type="SUPFAM" id="SSF53335">
    <property type="entry name" value="S-adenosyl-L-methionine-dependent methyltransferases"/>
    <property type="match status" value="1"/>
</dbReference>
<dbReference type="AlphaFoldDB" id="A0AAP5M7Y1"/>
<dbReference type="Gene3D" id="3.40.50.150">
    <property type="entry name" value="Vaccinia Virus protein VP39"/>
    <property type="match status" value="1"/>
</dbReference>
<dbReference type="PANTHER" id="PTHR44068">
    <property type="entry name" value="ZGC:194242"/>
    <property type="match status" value="1"/>
</dbReference>
<reference evidence="4" key="1">
    <citation type="journal article" date="2021" name="Science">
        <title>Hunting the eagle killer: A cyanobacterial neurotoxin causes vacuolar myelinopathy.</title>
        <authorList>
            <person name="Breinlinger S."/>
            <person name="Phillips T.J."/>
            <person name="Haram B.N."/>
            <person name="Mares J."/>
            <person name="Martinez Yerena J.A."/>
            <person name="Hrouzek P."/>
            <person name="Sobotka R."/>
            <person name="Henderson W.M."/>
            <person name="Schmieder P."/>
            <person name="Williams S.M."/>
            <person name="Lauderdale J.D."/>
            <person name="Wilde H.D."/>
            <person name="Gerrin W."/>
            <person name="Kust A."/>
            <person name="Washington J.W."/>
            <person name="Wagner C."/>
            <person name="Geier B."/>
            <person name="Liebeke M."/>
            <person name="Enke H."/>
            <person name="Niedermeyer T.H.J."/>
            <person name="Wilde S.B."/>
        </authorList>
    </citation>
    <scope>NUCLEOTIDE SEQUENCE [LARGE SCALE GENOMIC DNA]</scope>
    <source>
        <strain evidence="4">Thurmond2011</strain>
    </source>
</reference>
<keyword evidence="4" id="KW-1185">Reference proteome</keyword>
<keyword evidence="3" id="KW-0489">Methyltransferase</keyword>
<protein>
    <submittedName>
        <fullName evidence="3">Class I SAM-dependent methyltransferase</fullName>
    </submittedName>
</protein>
<dbReference type="EMBL" id="JAALHA020000005">
    <property type="protein sequence ID" value="MDR9895595.1"/>
    <property type="molecule type" value="Genomic_DNA"/>
</dbReference>
<name>A0AAP5M7Y1_9CYAN</name>
<dbReference type="InterPro" id="IPR013216">
    <property type="entry name" value="Methyltransf_11"/>
</dbReference>
<evidence type="ECO:0000313" key="3">
    <source>
        <dbReference type="EMBL" id="MDR9895595.1"/>
    </source>
</evidence>
<dbReference type="InterPro" id="IPR050447">
    <property type="entry name" value="Erg6_SMT_methyltransf"/>
</dbReference>
<evidence type="ECO:0000313" key="4">
    <source>
        <dbReference type="Proteomes" id="UP000667802"/>
    </source>
</evidence>
<evidence type="ECO:0000259" key="2">
    <source>
        <dbReference type="Pfam" id="PF08241"/>
    </source>
</evidence>
<dbReference type="GO" id="GO:0008757">
    <property type="term" value="F:S-adenosylmethionine-dependent methyltransferase activity"/>
    <property type="evidence" value="ECO:0007669"/>
    <property type="project" value="InterPro"/>
</dbReference>
<accession>A0AAP5M7Y1</accession>